<dbReference type="STRING" id="667676.SAMN05192539_103660"/>
<keyword evidence="4" id="KW-1185">Reference proteome</keyword>
<dbReference type="RefSeq" id="WP_090872395.1">
    <property type="nucleotide sequence ID" value="NZ_FNYE01000036.1"/>
</dbReference>
<dbReference type="SUPFAM" id="SSF47240">
    <property type="entry name" value="Ferritin-like"/>
    <property type="match status" value="1"/>
</dbReference>
<dbReference type="GO" id="GO:0004497">
    <property type="term" value="F:monooxygenase activity"/>
    <property type="evidence" value="ECO:0007669"/>
    <property type="project" value="UniProtKB-KW"/>
</dbReference>
<reference evidence="4" key="1">
    <citation type="submission" date="2016-10" db="EMBL/GenBank/DDBJ databases">
        <authorList>
            <person name="Varghese N."/>
            <person name="Submissions S."/>
        </authorList>
    </citation>
    <scope>NUCLEOTIDE SEQUENCE [LARGE SCALE GENOMIC DNA]</scope>
    <source>
        <strain evidence="4">LMG 26031</strain>
    </source>
</reference>
<organism evidence="3 4">
    <name type="scientific">Paraburkholderia diazotrophica</name>
    <dbReference type="NCBI Taxonomy" id="667676"/>
    <lineage>
        <taxon>Bacteria</taxon>
        <taxon>Pseudomonadati</taxon>
        <taxon>Pseudomonadota</taxon>
        <taxon>Betaproteobacteria</taxon>
        <taxon>Burkholderiales</taxon>
        <taxon>Burkholderiaceae</taxon>
        <taxon>Paraburkholderia</taxon>
    </lineage>
</organism>
<dbReference type="Gene3D" id="1.10.620.20">
    <property type="entry name" value="Ribonucleotide Reductase, subunit A"/>
    <property type="match status" value="1"/>
</dbReference>
<gene>
    <name evidence="3" type="ORF">SAMN05192539_103660</name>
</gene>
<proteinExistence type="predicted"/>
<dbReference type="InterPro" id="IPR012348">
    <property type="entry name" value="RNR-like"/>
</dbReference>
<keyword evidence="2 3" id="KW-0503">Monooxygenase</keyword>
<sequence length="514" mass="59051">MALLERAAWYDIARATNWTSSYVAESELFPDLMSGAQGIPMASWETYDEPYKTSYPEYVRVQREKDAGAYSVKGALERSRMFEDADPGWLSILKAHYGAIALGEYAAMSAEARMARFGRAPGMRNMATFGMLDENRHGQLQLYFPHDYCPKDRQFDWAHKAYHTNEWGAIAARSAFDDLFMSRSAIEIAVMLTFAFETGFTNMQFLGLAADAAEAGDFTFASLISSIQTDESRHAQIGGPALQILIANGRKEQAQKLVDIAIARAWRLFCLLTGSSMDYATPPVHRKQSFKEFMREWIVGQFERTLIDLGLDLPWYWAQMINEVDYQHHAYQLSIWFWRPTVWWNPAAGMTPECRDWLEEKYPGWNDTFGKAWDVIIDNLLAGKPELTVPETLPIICNMSQLPICAIPGNGWNVKDYPLDYNGRTYHFNSEIDRWVFQQDPVRYRDHLTLVDRFLAGQIQPPDLTGALKYMGLAPGEIGDDAHHYAWVETYRDKRYEKSREAAIQWRTTWLFSL</sequence>
<keyword evidence="1" id="KW-0560">Oxidoreductase</keyword>
<name>A0A1H7DX17_9BURK</name>
<accession>A0A1H7DX17</accession>
<dbReference type="EMBL" id="FNYE01000036">
    <property type="protein sequence ID" value="SEK06286.1"/>
    <property type="molecule type" value="Genomic_DNA"/>
</dbReference>
<evidence type="ECO:0000256" key="1">
    <source>
        <dbReference type="ARBA" id="ARBA00023002"/>
    </source>
</evidence>
<dbReference type="AlphaFoldDB" id="A0A1H7DX17"/>
<protein>
    <submittedName>
        <fullName evidence="3">Toluene 4-monooxygenase protein A</fullName>
    </submittedName>
</protein>
<evidence type="ECO:0000313" key="3">
    <source>
        <dbReference type="EMBL" id="SEK06286.1"/>
    </source>
</evidence>
<evidence type="ECO:0000313" key="4">
    <source>
        <dbReference type="Proteomes" id="UP000198866"/>
    </source>
</evidence>
<dbReference type="OrthoDB" id="8521924at2"/>
<dbReference type="InterPro" id="IPR009078">
    <property type="entry name" value="Ferritin-like_SF"/>
</dbReference>
<evidence type="ECO:0000256" key="2">
    <source>
        <dbReference type="ARBA" id="ARBA00023033"/>
    </source>
</evidence>
<dbReference type="Pfam" id="PF02332">
    <property type="entry name" value="Phenol_Hydrox"/>
    <property type="match status" value="1"/>
</dbReference>
<dbReference type="Proteomes" id="UP000198866">
    <property type="component" value="Unassembled WGS sequence"/>
</dbReference>
<dbReference type="InterPro" id="IPR003430">
    <property type="entry name" value="Phenol_Hydrox"/>
</dbReference>